<protein>
    <submittedName>
        <fullName evidence="1">Uncharacterized protein</fullName>
    </submittedName>
</protein>
<proteinExistence type="predicted"/>
<organism evidence="1">
    <name type="scientific">Flavobacterium sp. WC2409</name>
    <dbReference type="NCBI Taxonomy" id="3234139"/>
    <lineage>
        <taxon>Bacteria</taxon>
        <taxon>Pseudomonadati</taxon>
        <taxon>Bacteroidota</taxon>
        <taxon>Flavobacteriia</taxon>
        <taxon>Flavobacteriales</taxon>
        <taxon>Flavobacteriaceae</taxon>
        <taxon>Flavobacterium</taxon>
    </lineage>
</organism>
<sequence>MQKNIHVEFENPLGIFNLDDFSYLYEDIELKRIAENASLYFILQRPCLIFRNLIYTSKLIKGEIVQPYTENYIEFELPLYQKDVIEFDKIMNIEFHLCYNKSLKDENNLNNFIDVIIVKIPEEKNFTKLLTPDTILQKYSNKTWQVNLNGEINKFLEFDIKYIGHSVKQFIGRRIKSHSNIQRILTTTQPFQKGMQISKELCICLLEISDIHEVKTISPSDYLENKNLFKLPNNESIYYDAEKAYINFFSKSNKVKLENKDVYNSYPEGKNGLFDEKYENIIYSIKDDIIFKYGNQQLNNQNVIHVDRKLKKVEKK</sequence>
<dbReference type="RefSeq" id="WP_369752565.1">
    <property type="nucleotide sequence ID" value="NZ_CP165625.1"/>
</dbReference>
<dbReference type="AlphaFoldDB" id="A0AB39VZV6"/>
<reference evidence="1" key="1">
    <citation type="submission" date="2024-07" db="EMBL/GenBank/DDBJ databases">
        <authorList>
            <person name="Biller S.J."/>
        </authorList>
    </citation>
    <scope>NUCLEOTIDE SEQUENCE</scope>
    <source>
        <strain evidence="1">WC2409</strain>
    </source>
</reference>
<evidence type="ECO:0000313" key="1">
    <source>
        <dbReference type="EMBL" id="XDU94597.1"/>
    </source>
</evidence>
<name>A0AB39VZV6_9FLAO</name>
<accession>A0AB39VZV6</accession>
<dbReference type="EMBL" id="CP165625">
    <property type="protein sequence ID" value="XDU94597.1"/>
    <property type="molecule type" value="Genomic_DNA"/>
</dbReference>
<gene>
    <name evidence="1" type="ORF">AB3G34_11950</name>
</gene>